<feature type="compositionally biased region" description="Low complexity" evidence="6">
    <location>
        <begin position="405"/>
        <end position="431"/>
    </location>
</feature>
<name>A0A919B7T2_9ACTN</name>
<comment type="caution">
    <text evidence="9">The sequence shown here is derived from an EMBL/GenBank/DDBJ whole genome shotgun (WGS) entry which is preliminary data.</text>
</comment>
<dbReference type="GO" id="GO:0005886">
    <property type="term" value="C:plasma membrane"/>
    <property type="evidence" value="ECO:0007669"/>
    <property type="project" value="UniProtKB-SubCell"/>
</dbReference>
<accession>A0A919B7T2</accession>
<evidence type="ECO:0000256" key="2">
    <source>
        <dbReference type="ARBA" id="ARBA00022475"/>
    </source>
</evidence>
<feature type="transmembrane region" description="Helical" evidence="7">
    <location>
        <begin position="285"/>
        <end position="304"/>
    </location>
</feature>
<evidence type="ECO:0000256" key="5">
    <source>
        <dbReference type="ARBA" id="ARBA00023136"/>
    </source>
</evidence>
<dbReference type="Pfam" id="PF07690">
    <property type="entry name" value="MFS_1"/>
    <property type="match status" value="1"/>
</dbReference>
<dbReference type="CDD" id="cd17473">
    <property type="entry name" value="MFS_arabinose_efflux_permease_like"/>
    <property type="match status" value="1"/>
</dbReference>
<evidence type="ECO:0000313" key="10">
    <source>
        <dbReference type="Proteomes" id="UP000638313"/>
    </source>
</evidence>
<feature type="domain" description="Major facilitator superfamily (MFS) profile" evidence="8">
    <location>
        <begin position="23"/>
        <end position="401"/>
    </location>
</feature>
<feature type="transmembrane region" description="Helical" evidence="7">
    <location>
        <begin position="23"/>
        <end position="46"/>
    </location>
</feature>
<feature type="transmembrane region" description="Helical" evidence="7">
    <location>
        <begin position="347"/>
        <end position="365"/>
    </location>
</feature>
<gene>
    <name evidence="9" type="ORF">GCM10010218_52640</name>
</gene>
<reference evidence="9" key="1">
    <citation type="journal article" date="2014" name="Int. J. Syst. Evol. Microbiol.">
        <title>Complete genome sequence of Corynebacterium casei LMG S-19264T (=DSM 44701T), isolated from a smear-ripened cheese.</title>
        <authorList>
            <consortium name="US DOE Joint Genome Institute (JGI-PGF)"/>
            <person name="Walter F."/>
            <person name="Albersmeier A."/>
            <person name="Kalinowski J."/>
            <person name="Ruckert C."/>
        </authorList>
    </citation>
    <scope>NUCLEOTIDE SEQUENCE</scope>
    <source>
        <strain evidence="9">JCM 4059</strain>
    </source>
</reference>
<dbReference type="PROSITE" id="PS50850">
    <property type="entry name" value="MFS"/>
    <property type="match status" value="1"/>
</dbReference>
<dbReference type="InterPro" id="IPR020846">
    <property type="entry name" value="MFS_dom"/>
</dbReference>
<dbReference type="InterPro" id="IPR050189">
    <property type="entry name" value="MFS_Efflux_Transporters"/>
</dbReference>
<feature type="transmembrane region" description="Helical" evidence="7">
    <location>
        <begin position="252"/>
        <end position="273"/>
    </location>
</feature>
<dbReference type="InterPro" id="IPR005829">
    <property type="entry name" value="Sugar_transporter_CS"/>
</dbReference>
<feature type="transmembrane region" description="Helical" evidence="7">
    <location>
        <begin position="116"/>
        <end position="138"/>
    </location>
</feature>
<feature type="region of interest" description="Disordered" evidence="6">
    <location>
        <begin position="401"/>
        <end position="431"/>
    </location>
</feature>
<evidence type="ECO:0000259" key="8">
    <source>
        <dbReference type="PROSITE" id="PS50850"/>
    </source>
</evidence>
<dbReference type="SUPFAM" id="SSF103473">
    <property type="entry name" value="MFS general substrate transporter"/>
    <property type="match status" value="1"/>
</dbReference>
<keyword evidence="4 7" id="KW-1133">Transmembrane helix</keyword>
<feature type="transmembrane region" description="Helical" evidence="7">
    <location>
        <begin position="377"/>
        <end position="395"/>
    </location>
</feature>
<protein>
    <submittedName>
        <fullName evidence="9">MFS transporter</fullName>
    </submittedName>
</protein>
<feature type="transmembrane region" description="Helical" evidence="7">
    <location>
        <begin position="92"/>
        <end position="110"/>
    </location>
</feature>
<evidence type="ECO:0000256" key="4">
    <source>
        <dbReference type="ARBA" id="ARBA00022989"/>
    </source>
</evidence>
<organism evidence="9 10">
    <name type="scientific">Streptomyces mashuensis</name>
    <dbReference type="NCBI Taxonomy" id="33904"/>
    <lineage>
        <taxon>Bacteria</taxon>
        <taxon>Bacillati</taxon>
        <taxon>Actinomycetota</taxon>
        <taxon>Actinomycetes</taxon>
        <taxon>Kitasatosporales</taxon>
        <taxon>Streptomycetaceae</taxon>
        <taxon>Streptomyces</taxon>
    </lineage>
</organism>
<keyword evidence="3 7" id="KW-0812">Transmembrane</keyword>
<evidence type="ECO:0000256" key="6">
    <source>
        <dbReference type="SAM" id="MobiDB-lite"/>
    </source>
</evidence>
<feature type="transmembrane region" description="Helical" evidence="7">
    <location>
        <begin position="219"/>
        <end position="240"/>
    </location>
</feature>
<evidence type="ECO:0000256" key="3">
    <source>
        <dbReference type="ARBA" id="ARBA00022692"/>
    </source>
</evidence>
<dbReference type="Proteomes" id="UP000638313">
    <property type="component" value="Unassembled WGS sequence"/>
</dbReference>
<comment type="subcellular location">
    <subcellularLocation>
        <location evidence="1">Cell membrane</location>
        <topology evidence="1">Multi-pass membrane protein</topology>
    </subcellularLocation>
</comment>
<dbReference type="EMBL" id="BNBD01000013">
    <property type="protein sequence ID" value="GHF64534.1"/>
    <property type="molecule type" value="Genomic_DNA"/>
</dbReference>
<evidence type="ECO:0000256" key="7">
    <source>
        <dbReference type="SAM" id="Phobius"/>
    </source>
</evidence>
<dbReference type="PANTHER" id="PTHR43124:SF3">
    <property type="entry name" value="CHLORAMPHENICOL EFFLUX PUMP RV0191"/>
    <property type="match status" value="1"/>
</dbReference>
<feature type="transmembrane region" description="Helical" evidence="7">
    <location>
        <begin position="310"/>
        <end position="335"/>
    </location>
</feature>
<dbReference type="Gene3D" id="1.20.1250.20">
    <property type="entry name" value="MFS general substrate transporter like domains"/>
    <property type="match status" value="1"/>
</dbReference>
<reference evidence="9" key="2">
    <citation type="submission" date="2020-09" db="EMBL/GenBank/DDBJ databases">
        <authorList>
            <person name="Sun Q."/>
            <person name="Ohkuma M."/>
        </authorList>
    </citation>
    <scope>NUCLEOTIDE SEQUENCE</scope>
    <source>
        <strain evidence="9">JCM 4059</strain>
    </source>
</reference>
<keyword evidence="10" id="KW-1185">Reference proteome</keyword>
<proteinExistence type="predicted"/>
<dbReference type="PROSITE" id="PS00216">
    <property type="entry name" value="SUGAR_TRANSPORT_1"/>
    <property type="match status" value="1"/>
</dbReference>
<feature type="transmembrane region" description="Helical" evidence="7">
    <location>
        <begin position="150"/>
        <end position="173"/>
    </location>
</feature>
<feature type="transmembrane region" description="Helical" evidence="7">
    <location>
        <begin position="58"/>
        <end position="80"/>
    </location>
</feature>
<sequence length="431" mass="43669">MVTTDNPTTRGGRPAPRAGSRPVLATLLLASMLTTMAGAIIAPSLPAMEKHFSSVDNAAFLVRLVLTIPALAIAIGAPFVGTLVDRVGRKPVLAFSVGLFGIAGGSGLVLDDLYAILAGRLLLGVSVAGIMTATTTLVTDYYPGESRSRVLGLQAGFMGFGGVAFLSFGGVLADMNWRGPFAIYLVALPLTLLVLRYVTEPPAVAAGRGADGRPAGARMPSLAFGIYALVLASQVMFYTIPSQLPFYLEDIGGIGASGAGLAIALMSLANALVGLNFGRIHKRFGVRPVAVATFTLLALGFAAIGSSSHVALVLVGLVLVGSGIGMLIPNLNTWLASRTPAAIRGRVLSGVTSCLFLGQFLSPVLSQPATGRLGIDGIYLAAAGLGIAVAVVLLLTSAGRKDPADAPADAPGTGPAAPAAAHPAPDAAAQR</sequence>
<evidence type="ECO:0000256" key="1">
    <source>
        <dbReference type="ARBA" id="ARBA00004651"/>
    </source>
</evidence>
<keyword evidence="2" id="KW-1003">Cell membrane</keyword>
<dbReference type="PANTHER" id="PTHR43124">
    <property type="entry name" value="PURINE EFFLUX PUMP PBUE"/>
    <property type="match status" value="1"/>
</dbReference>
<dbReference type="InterPro" id="IPR011701">
    <property type="entry name" value="MFS"/>
</dbReference>
<dbReference type="GO" id="GO:0022857">
    <property type="term" value="F:transmembrane transporter activity"/>
    <property type="evidence" value="ECO:0007669"/>
    <property type="project" value="InterPro"/>
</dbReference>
<evidence type="ECO:0000313" key="9">
    <source>
        <dbReference type="EMBL" id="GHF64534.1"/>
    </source>
</evidence>
<dbReference type="AlphaFoldDB" id="A0A919B7T2"/>
<dbReference type="InterPro" id="IPR036259">
    <property type="entry name" value="MFS_trans_sf"/>
</dbReference>
<keyword evidence="5 7" id="KW-0472">Membrane</keyword>
<feature type="transmembrane region" description="Helical" evidence="7">
    <location>
        <begin position="179"/>
        <end position="198"/>
    </location>
</feature>